<dbReference type="Proteomes" id="UP001143543">
    <property type="component" value="Unassembled WGS sequence"/>
</dbReference>
<evidence type="ECO:0000313" key="3">
    <source>
        <dbReference type="EMBL" id="GLB50120.1"/>
    </source>
</evidence>
<dbReference type="SMART" id="SM00257">
    <property type="entry name" value="LysM"/>
    <property type="match status" value="2"/>
</dbReference>
<feature type="chain" id="PRO_5047325066" description="LysM domain-containing protein" evidence="1">
    <location>
        <begin position="24"/>
        <end position="531"/>
    </location>
</feature>
<dbReference type="InterPro" id="IPR018392">
    <property type="entry name" value="LysM"/>
</dbReference>
<evidence type="ECO:0000256" key="1">
    <source>
        <dbReference type="SAM" id="SignalP"/>
    </source>
</evidence>
<evidence type="ECO:0000313" key="4">
    <source>
        <dbReference type="Proteomes" id="UP001143543"/>
    </source>
</evidence>
<dbReference type="EMBL" id="BRVO01000003">
    <property type="protein sequence ID" value="GLB50120.1"/>
    <property type="molecule type" value="Genomic_DNA"/>
</dbReference>
<dbReference type="InterPro" id="IPR036779">
    <property type="entry name" value="LysM_dom_sf"/>
</dbReference>
<protein>
    <recommendedName>
        <fullName evidence="2">LysM domain-containing protein</fullName>
    </recommendedName>
</protein>
<feature type="signal peptide" evidence="1">
    <location>
        <begin position="1"/>
        <end position="23"/>
    </location>
</feature>
<dbReference type="PROSITE" id="PS51782">
    <property type="entry name" value="LYSM"/>
    <property type="match status" value="2"/>
</dbReference>
<dbReference type="PANTHER" id="PTHR33734:SF22">
    <property type="entry name" value="MEMBRANE-BOUND LYTIC MUREIN TRANSGLYCOSYLASE D"/>
    <property type="match status" value="1"/>
</dbReference>
<dbReference type="Gene3D" id="3.10.350.10">
    <property type="entry name" value="LysM domain"/>
    <property type="match status" value="2"/>
</dbReference>
<feature type="domain" description="LysM" evidence="2">
    <location>
        <begin position="27"/>
        <end position="70"/>
    </location>
</feature>
<dbReference type="Pfam" id="PF01476">
    <property type="entry name" value="LysM"/>
    <property type="match status" value="2"/>
</dbReference>
<reference evidence="3" key="1">
    <citation type="submission" date="2022-07" db="EMBL/GenBank/DDBJ databases">
        <title>Taxonomy of Novel Oxalotrophic and Methylotrophic Bacteria.</title>
        <authorList>
            <person name="Sahin N."/>
            <person name="Tani A."/>
        </authorList>
    </citation>
    <scope>NUCLEOTIDE SEQUENCE</scope>
    <source>
        <strain evidence="3">Y10</strain>
    </source>
</reference>
<name>A0ABQ5MM18_9FLAO</name>
<dbReference type="PANTHER" id="PTHR33734">
    <property type="entry name" value="LYSM DOMAIN-CONTAINING GPI-ANCHORED PROTEIN 2"/>
    <property type="match status" value="1"/>
</dbReference>
<accession>A0ABQ5MM18</accession>
<evidence type="ECO:0000259" key="2">
    <source>
        <dbReference type="PROSITE" id="PS51782"/>
    </source>
</evidence>
<proteinExistence type="predicted"/>
<dbReference type="CDD" id="cd00118">
    <property type="entry name" value="LysM"/>
    <property type="match status" value="2"/>
</dbReference>
<keyword evidence="4" id="KW-1185">Reference proteome</keyword>
<feature type="domain" description="LysM" evidence="2">
    <location>
        <begin position="86"/>
        <end position="130"/>
    </location>
</feature>
<dbReference type="SUPFAM" id="SSF54106">
    <property type="entry name" value="LysM domain"/>
    <property type="match status" value="2"/>
</dbReference>
<keyword evidence="1" id="KW-0732">Signal</keyword>
<gene>
    <name evidence="3" type="ORF">Y10_24880</name>
</gene>
<comment type="caution">
    <text evidence="3">The sequence shown here is derived from an EMBL/GenBank/DDBJ whole genome shotgun (WGS) entry which is preliminary data.</text>
</comment>
<organism evidence="3 4">
    <name type="scientific">Neptunitalea lumnitzerae</name>
    <dbReference type="NCBI Taxonomy" id="2965509"/>
    <lineage>
        <taxon>Bacteria</taxon>
        <taxon>Pseudomonadati</taxon>
        <taxon>Bacteroidota</taxon>
        <taxon>Flavobacteriia</taxon>
        <taxon>Flavobacteriales</taxon>
        <taxon>Flavobacteriaceae</taxon>
        <taxon>Neptunitalea</taxon>
    </lineage>
</organism>
<sequence>MHHRPIKYLISTFLLLLSSGAFAQQIIKHTVKYGETKYRLSKIYEISIAELERQNPELANGLYAGQVLTIDTSYSHSKEKPDGNYTKYFVQQGETKASIAKKFDITVAQLVQANPSIADKLLAFEYVYVPTDGAPMSNNPVVTTKVNDTKVDNTVVKETTTATPQVVADKEEKTTWEVNTKIEVDDNRNKYADLKASAEFGNGLNLTFLYPEDISSKKEYEDFDRGAQLAIDSINSLGGGVQSENVNLTYVAGTNLSRLKDITNIITLCNVKATESVVDKSKSKSKVNTAFAITTDGQVKKSDNLTLFSKSTDFYKQKALLDYINQQNGNIIIISDADKKLSNDIKNSYVGLKVIKVAKNEVLDNDELYSALSDVKTNFVILNTTDVNTILSVTNSLLPKYKSYAIHLASFNSYKNIVTSKISVKRYVILNFIFPEYEGYNVKSTYMNQFVAKYNAFYNEQPSEEAISGFDITFDFLLRLSQKENMDAVLEKSTKQVVMPFEYSETSSNVFVNRAFKIYQLTDQETVKQLN</sequence>